<dbReference type="Gene3D" id="6.10.140.1330">
    <property type="match status" value="1"/>
</dbReference>
<evidence type="ECO:0000313" key="12">
    <source>
        <dbReference type="EMBL" id="QJE73687.1"/>
    </source>
</evidence>
<sequence>MDSLVYTLFAVAGLLVLVSLLPPLAQRLRLPYTVLLAATGVGIGTLLHVAGRSAEAGGFGFAGDFLVAVGELDLSSQAFLYIFLPVLLFEAALSVDVRRLMDDLGPVLLLAVVAVLMCTALAGLAMYGVWGLWHGEATGTALVVCFLLASIIATTDPAAVVGIFRDIGAPRRLSILVEGESLFNDAAAIVLFTLLLGMLTAGGSMDPVAAGGDFLVKFAGGLAVGWGLGKAIGWLVTPMRNQAQSEITLTVALAYLAFIIGEHYLGVSGVVAVVTAALVMAGEGRTRISPESWEGLENVWSQLGFWANSLIFLLASMLIPPTLLNATWGHLIMLAALILGATAARALVIFGLIPGLTALGAADRISGAYKTVMLWGGLRGAVSLALALAVSENRRVPDDIQDMVAVVVTGFVLFTLFVQGTTLRPLMRLFRLDRLTPVELALRNRVLGLSLSDVRQEVERIARDFRMDPEPALEPLLDRGAGLAQEQLDLDSMGALSAEDRVYIGLSTLARREEELYLGYFRDGVISRLTVQSLGAAVGRLQDGVKTRGRKGYEAAARSILRFGPGMRTRLWLHRRLGLERPLANGLSERFAELAVQRFALQQLLHFTSQRLSPLLGRDTATTLHELLAARLAAVEEAMAALRLQYPAYLRELEARYLVRAGLRFEERTLQELFEETLISREILRDLSRELNQRRRNAEQPPRLDLGLSTQELVAKVPLFAGLAPERVKRIERLLKPRLYVPGELVVRKGDRGDAMYFISSGAVAVRLPGLSTPVRLGSGEFFGEMALVLDQPRNADVEAIAYCQLLVLDRRDFRRLYEEDAEVKAHIDATVARRQAPVPAAPAA</sequence>
<proteinExistence type="predicted"/>
<dbReference type="InterPro" id="IPR000595">
    <property type="entry name" value="cNMP-bd_dom"/>
</dbReference>
<gene>
    <name evidence="12" type="ORF">HHL28_11825</name>
</gene>
<dbReference type="PROSITE" id="PS50042">
    <property type="entry name" value="CNMP_BINDING_3"/>
    <property type="match status" value="1"/>
</dbReference>
<feature type="domain" description="Cyclic nucleotide-binding" evidence="11">
    <location>
        <begin position="719"/>
        <end position="835"/>
    </location>
</feature>
<keyword evidence="8 10" id="KW-0472">Membrane</keyword>
<feature type="transmembrane region" description="Helical" evidence="10">
    <location>
        <begin position="331"/>
        <end position="353"/>
    </location>
</feature>
<name>A0A858R8H9_9PROT</name>
<dbReference type="InterPro" id="IPR014710">
    <property type="entry name" value="RmlC-like_jellyroll"/>
</dbReference>
<dbReference type="SMART" id="SM00100">
    <property type="entry name" value="cNMP"/>
    <property type="match status" value="1"/>
</dbReference>
<dbReference type="Gene3D" id="2.60.120.10">
    <property type="entry name" value="Jelly Rolls"/>
    <property type="match status" value="1"/>
</dbReference>
<feature type="transmembrane region" description="Helical" evidence="10">
    <location>
        <begin position="32"/>
        <end position="51"/>
    </location>
</feature>
<dbReference type="InterPro" id="IPR018422">
    <property type="entry name" value="Cation/H_exchanger_CPA1"/>
</dbReference>
<dbReference type="EMBL" id="CP051775">
    <property type="protein sequence ID" value="QJE73687.1"/>
    <property type="molecule type" value="Genomic_DNA"/>
</dbReference>
<dbReference type="PRINTS" id="PR00103">
    <property type="entry name" value="CAMPKINASE"/>
</dbReference>
<dbReference type="InterPro" id="IPR006153">
    <property type="entry name" value="Cation/H_exchanger_TM"/>
</dbReference>
<evidence type="ECO:0000256" key="2">
    <source>
        <dbReference type="ARBA" id="ARBA00022448"/>
    </source>
</evidence>
<evidence type="ECO:0000256" key="3">
    <source>
        <dbReference type="ARBA" id="ARBA00022475"/>
    </source>
</evidence>
<evidence type="ECO:0000256" key="5">
    <source>
        <dbReference type="ARBA" id="ARBA00022989"/>
    </source>
</evidence>
<comment type="subcellular location">
    <subcellularLocation>
        <location evidence="1">Cell membrane</location>
        <topology evidence="1">Multi-pass membrane protein</topology>
    </subcellularLocation>
</comment>
<evidence type="ECO:0000259" key="11">
    <source>
        <dbReference type="PROSITE" id="PS50042"/>
    </source>
</evidence>
<feature type="transmembrane region" description="Helical" evidence="10">
    <location>
        <begin position="403"/>
        <end position="423"/>
    </location>
</feature>
<evidence type="ECO:0000256" key="9">
    <source>
        <dbReference type="ARBA" id="ARBA00023201"/>
    </source>
</evidence>
<evidence type="ECO:0000256" key="1">
    <source>
        <dbReference type="ARBA" id="ARBA00004651"/>
    </source>
</evidence>
<reference evidence="12" key="1">
    <citation type="submission" date="2020-04" db="EMBL/GenBank/DDBJ databases">
        <title>A desert anoxygenic phototrophic bacterium fixes CO2 using RubisCO under aerobic conditions.</title>
        <authorList>
            <person name="Tang K."/>
        </authorList>
    </citation>
    <scope>NUCLEOTIDE SEQUENCE [LARGE SCALE GENOMIC DNA]</scope>
    <source>
        <strain evidence="12">MIMtkB3</strain>
    </source>
</reference>
<keyword evidence="5 10" id="KW-1133">Transmembrane helix</keyword>
<organism evidence="12 13">
    <name type="scientific">Aerophototrophica crusticola</name>
    <dbReference type="NCBI Taxonomy" id="1709002"/>
    <lineage>
        <taxon>Bacteria</taxon>
        <taxon>Pseudomonadati</taxon>
        <taxon>Pseudomonadota</taxon>
        <taxon>Alphaproteobacteria</taxon>
        <taxon>Rhodospirillales</taxon>
        <taxon>Rhodospirillaceae</taxon>
        <taxon>Aerophototrophica</taxon>
    </lineage>
</organism>
<keyword evidence="7" id="KW-0406">Ion transport</keyword>
<evidence type="ECO:0000256" key="7">
    <source>
        <dbReference type="ARBA" id="ARBA00023065"/>
    </source>
</evidence>
<feature type="transmembrane region" description="Helical" evidence="10">
    <location>
        <begin position="182"/>
        <end position="202"/>
    </location>
</feature>
<protein>
    <submittedName>
        <fullName evidence="12">Cyclic nucleotide-binding domain-containing protein</fullName>
    </submittedName>
</protein>
<dbReference type="InterPro" id="IPR018490">
    <property type="entry name" value="cNMP-bd_dom_sf"/>
</dbReference>
<feature type="transmembrane region" description="Helical" evidence="10">
    <location>
        <begin position="78"/>
        <end position="95"/>
    </location>
</feature>
<dbReference type="AlphaFoldDB" id="A0A858R8H9"/>
<dbReference type="KEGG" id="acru:HHL28_11825"/>
<feature type="transmembrane region" description="Helical" evidence="10">
    <location>
        <begin position="6"/>
        <end position="25"/>
    </location>
</feature>
<dbReference type="PANTHER" id="PTHR10110">
    <property type="entry name" value="SODIUM/HYDROGEN EXCHANGER"/>
    <property type="match status" value="1"/>
</dbReference>
<dbReference type="GO" id="GO:0015386">
    <property type="term" value="F:potassium:proton antiporter activity"/>
    <property type="evidence" value="ECO:0007669"/>
    <property type="project" value="TreeGrafter"/>
</dbReference>
<dbReference type="GO" id="GO:0098719">
    <property type="term" value="P:sodium ion import across plasma membrane"/>
    <property type="evidence" value="ECO:0007669"/>
    <property type="project" value="TreeGrafter"/>
</dbReference>
<evidence type="ECO:0000256" key="8">
    <source>
        <dbReference type="ARBA" id="ARBA00023136"/>
    </source>
</evidence>
<dbReference type="CDD" id="cd00038">
    <property type="entry name" value="CAP_ED"/>
    <property type="match status" value="1"/>
</dbReference>
<evidence type="ECO:0000256" key="10">
    <source>
        <dbReference type="SAM" id="Phobius"/>
    </source>
</evidence>
<dbReference type="Proteomes" id="UP000501891">
    <property type="component" value="Chromosome"/>
</dbReference>
<feature type="transmembrane region" description="Helical" evidence="10">
    <location>
        <begin position="299"/>
        <end position="319"/>
    </location>
</feature>
<evidence type="ECO:0000256" key="4">
    <source>
        <dbReference type="ARBA" id="ARBA00022692"/>
    </source>
</evidence>
<dbReference type="GO" id="GO:0015385">
    <property type="term" value="F:sodium:proton antiporter activity"/>
    <property type="evidence" value="ECO:0007669"/>
    <property type="project" value="InterPro"/>
</dbReference>
<keyword evidence="2" id="KW-0813">Transport</keyword>
<evidence type="ECO:0000256" key="6">
    <source>
        <dbReference type="ARBA" id="ARBA00023053"/>
    </source>
</evidence>
<dbReference type="GO" id="GO:0051453">
    <property type="term" value="P:regulation of intracellular pH"/>
    <property type="evidence" value="ECO:0007669"/>
    <property type="project" value="TreeGrafter"/>
</dbReference>
<dbReference type="SUPFAM" id="SSF51206">
    <property type="entry name" value="cAMP-binding domain-like"/>
    <property type="match status" value="1"/>
</dbReference>
<dbReference type="InterPro" id="IPR018488">
    <property type="entry name" value="cNMP-bd_CS"/>
</dbReference>
<feature type="transmembrane region" description="Helical" evidence="10">
    <location>
        <begin position="373"/>
        <end position="391"/>
    </location>
</feature>
<keyword evidence="3" id="KW-1003">Cell membrane</keyword>
<accession>A0A858R8H9</accession>
<feature type="transmembrane region" description="Helical" evidence="10">
    <location>
        <begin position="249"/>
        <end position="279"/>
    </location>
</feature>
<dbReference type="GO" id="GO:0005886">
    <property type="term" value="C:plasma membrane"/>
    <property type="evidence" value="ECO:0007669"/>
    <property type="project" value="UniProtKB-SubCell"/>
</dbReference>
<dbReference type="PROSITE" id="PS00888">
    <property type="entry name" value="CNMP_BINDING_1"/>
    <property type="match status" value="1"/>
</dbReference>
<dbReference type="PANTHER" id="PTHR10110:SF86">
    <property type="entry name" value="SODIUM_HYDROGEN EXCHANGER 7"/>
    <property type="match status" value="1"/>
</dbReference>
<feature type="transmembrane region" description="Helical" evidence="10">
    <location>
        <begin position="214"/>
        <end position="237"/>
    </location>
</feature>
<dbReference type="Pfam" id="PF00999">
    <property type="entry name" value="Na_H_Exchanger"/>
    <property type="match status" value="1"/>
</dbReference>
<evidence type="ECO:0000313" key="13">
    <source>
        <dbReference type="Proteomes" id="UP000501891"/>
    </source>
</evidence>
<feature type="transmembrane region" description="Helical" evidence="10">
    <location>
        <begin position="107"/>
        <end position="133"/>
    </location>
</feature>
<dbReference type="Pfam" id="PF00027">
    <property type="entry name" value="cNMP_binding"/>
    <property type="match status" value="1"/>
</dbReference>
<keyword evidence="9" id="KW-0739">Sodium transport</keyword>
<keyword evidence="13" id="KW-1185">Reference proteome</keyword>
<keyword evidence="4 10" id="KW-0812">Transmembrane</keyword>
<keyword evidence="6" id="KW-0915">Sodium</keyword>
<feature type="transmembrane region" description="Helical" evidence="10">
    <location>
        <begin position="139"/>
        <end position="161"/>
    </location>
</feature>